<dbReference type="OrthoDB" id="249703at2759"/>
<comment type="similarity">
    <text evidence="2">Belongs to the AB hydrolase superfamily. FUS2 hydrolase family.</text>
</comment>
<dbReference type="PANTHER" id="PTHR22946:SF13">
    <property type="entry name" value="ALPHA_BETA HYDROLASE PSOB"/>
    <property type="match status" value="1"/>
</dbReference>
<evidence type="ECO:0000259" key="3">
    <source>
        <dbReference type="Pfam" id="PF12697"/>
    </source>
</evidence>
<evidence type="ECO:0000313" key="5">
    <source>
        <dbReference type="Proteomes" id="UP001149165"/>
    </source>
</evidence>
<comment type="caution">
    <text evidence="4">The sequence shown here is derived from an EMBL/GenBank/DDBJ whole genome shotgun (WGS) entry which is preliminary data.</text>
</comment>
<organism evidence="4 5">
    <name type="scientific">Penicillium angulare</name>
    <dbReference type="NCBI Taxonomy" id="116970"/>
    <lineage>
        <taxon>Eukaryota</taxon>
        <taxon>Fungi</taxon>
        <taxon>Dikarya</taxon>
        <taxon>Ascomycota</taxon>
        <taxon>Pezizomycotina</taxon>
        <taxon>Eurotiomycetes</taxon>
        <taxon>Eurotiomycetidae</taxon>
        <taxon>Eurotiales</taxon>
        <taxon>Aspergillaceae</taxon>
        <taxon>Penicillium</taxon>
    </lineage>
</organism>
<dbReference type="GO" id="GO:0017000">
    <property type="term" value="P:antibiotic biosynthetic process"/>
    <property type="evidence" value="ECO:0007669"/>
    <property type="project" value="UniProtKB-ARBA"/>
</dbReference>
<keyword evidence="5" id="KW-1185">Reference proteome</keyword>
<dbReference type="GO" id="GO:0072330">
    <property type="term" value="P:monocarboxylic acid biosynthetic process"/>
    <property type="evidence" value="ECO:0007669"/>
    <property type="project" value="UniProtKB-ARBA"/>
</dbReference>
<proteinExistence type="inferred from homology"/>
<dbReference type="PANTHER" id="PTHR22946">
    <property type="entry name" value="DIENELACTONE HYDROLASE DOMAIN-CONTAINING PROTEIN-RELATED"/>
    <property type="match status" value="1"/>
</dbReference>
<dbReference type="InterPro" id="IPR050261">
    <property type="entry name" value="FrsA_esterase"/>
</dbReference>
<dbReference type="InterPro" id="IPR000073">
    <property type="entry name" value="AB_hydrolase_1"/>
</dbReference>
<gene>
    <name evidence="4" type="ORF">N7456_000405</name>
</gene>
<dbReference type="InterPro" id="IPR029058">
    <property type="entry name" value="AB_hydrolase_fold"/>
</dbReference>
<reference evidence="4" key="1">
    <citation type="submission" date="2022-11" db="EMBL/GenBank/DDBJ databases">
        <authorList>
            <person name="Petersen C."/>
        </authorList>
    </citation>
    <scope>NUCLEOTIDE SEQUENCE</scope>
    <source>
        <strain evidence="4">IBT 30069</strain>
    </source>
</reference>
<dbReference type="AlphaFoldDB" id="A0A9W9KQW3"/>
<dbReference type="Proteomes" id="UP001149165">
    <property type="component" value="Unassembled WGS sequence"/>
</dbReference>
<evidence type="ECO:0000256" key="1">
    <source>
        <dbReference type="ARBA" id="ARBA00022801"/>
    </source>
</evidence>
<feature type="domain" description="AB hydrolase-1" evidence="3">
    <location>
        <begin position="174"/>
        <end position="370"/>
    </location>
</feature>
<dbReference type="Pfam" id="PF12697">
    <property type="entry name" value="Abhydrolase_6"/>
    <property type="match status" value="1"/>
</dbReference>
<evidence type="ECO:0000256" key="2">
    <source>
        <dbReference type="ARBA" id="ARBA00038115"/>
    </source>
</evidence>
<sequence>MYTFFDSDFFHFEFLRVLGTAPFEGCDIGECLEAIACIKNHDSESWFDAWVAAASKAEAIAVAAEKRGDREAARWAWIRSGNYFRAAEYMLHCTPKDARLLDTLEHSVRNFQRGFALLADPAGHGGEVLSLEVPYENGLTLPAYLFMPLRETGSTEPIPVVVNSGGFDSTQEELYFYIAAGARRRGYAVLTFDGPGQGIFHRRLDQKAGFPASAPKGSYMRHDWEAVIRPVLDRLWEYSEENQHLHLDLDRVSIFGESMGAYFALRGSADSRIKACIAMDGFYDMWDIADSRIPPVFLKAWDRLGDRFFDRVIRSMGKVHFRTRFEFAHARFALGLPTYAQATRAFKKFSLRANGEQGEYLADVKCPVFVTGAADWAYFPAQGNATKIYEVLNRLHPGNAKLWVAKGVGSGGLQAKVAAISSVHDKTFEWLDEVLKIDRTAEKSLP</sequence>
<dbReference type="GO" id="GO:0016787">
    <property type="term" value="F:hydrolase activity"/>
    <property type="evidence" value="ECO:0007669"/>
    <property type="project" value="UniProtKB-KW"/>
</dbReference>
<dbReference type="Gene3D" id="3.40.50.1820">
    <property type="entry name" value="alpha/beta hydrolase"/>
    <property type="match status" value="1"/>
</dbReference>
<reference evidence="4" key="2">
    <citation type="journal article" date="2023" name="IMA Fungus">
        <title>Comparative genomic study of the Penicillium genus elucidates a diverse pangenome and 15 lateral gene transfer events.</title>
        <authorList>
            <person name="Petersen C."/>
            <person name="Sorensen T."/>
            <person name="Nielsen M.R."/>
            <person name="Sondergaard T.E."/>
            <person name="Sorensen J.L."/>
            <person name="Fitzpatrick D.A."/>
            <person name="Frisvad J.C."/>
            <person name="Nielsen K.L."/>
        </authorList>
    </citation>
    <scope>NUCLEOTIDE SEQUENCE</scope>
    <source>
        <strain evidence="4">IBT 30069</strain>
    </source>
</reference>
<evidence type="ECO:0000313" key="4">
    <source>
        <dbReference type="EMBL" id="KAJ5116057.1"/>
    </source>
</evidence>
<dbReference type="SUPFAM" id="SSF53474">
    <property type="entry name" value="alpha/beta-Hydrolases"/>
    <property type="match status" value="1"/>
</dbReference>
<accession>A0A9W9KQW3</accession>
<dbReference type="Gene3D" id="1.20.1440.110">
    <property type="entry name" value="acylaminoacyl peptidase"/>
    <property type="match status" value="1"/>
</dbReference>
<protein>
    <recommendedName>
        <fullName evidence="3">AB hydrolase-1 domain-containing protein</fullName>
    </recommendedName>
</protein>
<keyword evidence="1" id="KW-0378">Hydrolase</keyword>
<dbReference type="EMBL" id="JAPQKH010000001">
    <property type="protein sequence ID" value="KAJ5116057.1"/>
    <property type="molecule type" value="Genomic_DNA"/>
</dbReference>
<name>A0A9W9KQW3_9EURO</name>